<evidence type="ECO:0000256" key="1">
    <source>
        <dbReference type="ARBA" id="ARBA00001947"/>
    </source>
</evidence>
<dbReference type="GO" id="GO:0005737">
    <property type="term" value="C:cytoplasm"/>
    <property type="evidence" value="ECO:0007669"/>
    <property type="project" value="TreeGrafter"/>
</dbReference>
<dbReference type="Gene3D" id="3.40.50.720">
    <property type="entry name" value="NAD(P)-binding Rossmann-like Domain"/>
    <property type="match status" value="1"/>
</dbReference>
<keyword evidence="3" id="KW-0862">Zinc</keyword>
<dbReference type="EMBL" id="NESQ01000183">
    <property type="protein sequence ID" value="PUU76579.1"/>
    <property type="molecule type" value="Genomic_DNA"/>
</dbReference>
<reference evidence="6 7" key="1">
    <citation type="submission" date="2017-04" db="EMBL/GenBank/DDBJ databases">
        <title>Draft genome sequence of Tuber borchii Vittad., a whitish edible truffle.</title>
        <authorList>
            <consortium name="DOE Joint Genome Institute"/>
            <person name="Murat C."/>
            <person name="Kuo A."/>
            <person name="Barry K.W."/>
            <person name="Clum A."/>
            <person name="Dockter R.B."/>
            <person name="Fauchery L."/>
            <person name="Iotti M."/>
            <person name="Kohler A."/>
            <person name="Labutti K."/>
            <person name="Lindquist E.A."/>
            <person name="Lipzen A."/>
            <person name="Ohm R.A."/>
            <person name="Wang M."/>
            <person name="Grigoriev I.V."/>
            <person name="Zambonelli A."/>
            <person name="Martin F.M."/>
        </authorList>
    </citation>
    <scope>NUCLEOTIDE SEQUENCE [LARGE SCALE GENOMIC DNA]</scope>
    <source>
        <strain evidence="6 7">Tbo3840</strain>
    </source>
</reference>
<accession>A0A2T6ZM61</accession>
<keyword evidence="5" id="KW-0520">NAD</keyword>
<dbReference type="GO" id="GO:0004022">
    <property type="term" value="F:alcohol dehydrogenase (NAD+) activity"/>
    <property type="evidence" value="ECO:0007669"/>
    <property type="project" value="TreeGrafter"/>
</dbReference>
<dbReference type="SUPFAM" id="SSF50129">
    <property type="entry name" value="GroES-like"/>
    <property type="match status" value="1"/>
</dbReference>
<dbReference type="AlphaFoldDB" id="A0A2T6ZM61"/>
<feature type="non-terminal residue" evidence="6">
    <location>
        <position position="1"/>
    </location>
</feature>
<dbReference type="InterPro" id="IPR011032">
    <property type="entry name" value="GroES-like_sf"/>
</dbReference>
<dbReference type="PANTHER" id="PTHR42940">
    <property type="entry name" value="ALCOHOL DEHYDROGENASE 1-RELATED"/>
    <property type="match status" value="1"/>
</dbReference>
<evidence type="ECO:0000256" key="3">
    <source>
        <dbReference type="ARBA" id="ARBA00022833"/>
    </source>
</evidence>
<sequence length="150" mass="15599">HKLWLEASPCAKKLYSWDGSFQQYTIGKAAHVARIPKGAPLNVIALILCAGITVCTRLPIVPTKLIIVAIVGAGGGPSSLAVQYANAINTGSETQEMFLNTLGAEEFVDFAKGDVVATVKSVAEGLGAHAATLLSVSEKPSQQAAEIDIP</sequence>
<evidence type="ECO:0000313" key="7">
    <source>
        <dbReference type="Proteomes" id="UP000244722"/>
    </source>
</evidence>
<gene>
    <name evidence="6" type="ORF">B9Z19DRAFT_1149046</name>
</gene>
<dbReference type="STRING" id="42251.A0A2T6ZM61"/>
<proteinExistence type="predicted"/>
<keyword evidence="7" id="KW-1185">Reference proteome</keyword>
<evidence type="ECO:0000313" key="6">
    <source>
        <dbReference type="EMBL" id="PUU76579.1"/>
    </source>
</evidence>
<organism evidence="6 7">
    <name type="scientific">Tuber borchii</name>
    <name type="common">White truffle</name>
    <dbReference type="NCBI Taxonomy" id="42251"/>
    <lineage>
        <taxon>Eukaryota</taxon>
        <taxon>Fungi</taxon>
        <taxon>Dikarya</taxon>
        <taxon>Ascomycota</taxon>
        <taxon>Pezizomycotina</taxon>
        <taxon>Pezizomycetes</taxon>
        <taxon>Pezizales</taxon>
        <taxon>Tuberaceae</taxon>
        <taxon>Tuber</taxon>
    </lineage>
</organism>
<dbReference type="Proteomes" id="UP000244722">
    <property type="component" value="Unassembled WGS sequence"/>
</dbReference>
<comment type="caution">
    <text evidence="6">The sequence shown here is derived from an EMBL/GenBank/DDBJ whole genome shotgun (WGS) entry which is preliminary data.</text>
</comment>
<evidence type="ECO:0000256" key="4">
    <source>
        <dbReference type="ARBA" id="ARBA00023002"/>
    </source>
</evidence>
<evidence type="ECO:0000256" key="5">
    <source>
        <dbReference type="ARBA" id="ARBA00023027"/>
    </source>
</evidence>
<dbReference type="PANTHER" id="PTHR42940:SF3">
    <property type="entry name" value="ALCOHOL DEHYDROGENASE 1-RELATED"/>
    <property type="match status" value="1"/>
</dbReference>
<keyword evidence="2" id="KW-0479">Metal-binding</keyword>
<dbReference type="GO" id="GO:0046872">
    <property type="term" value="F:metal ion binding"/>
    <property type="evidence" value="ECO:0007669"/>
    <property type="project" value="UniProtKB-KW"/>
</dbReference>
<dbReference type="OrthoDB" id="1879366at2759"/>
<name>A0A2T6ZM61_TUBBO</name>
<protein>
    <submittedName>
        <fullName evidence="6">Uncharacterized protein</fullName>
    </submittedName>
</protein>
<keyword evidence="4" id="KW-0560">Oxidoreductase</keyword>
<evidence type="ECO:0000256" key="2">
    <source>
        <dbReference type="ARBA" id="ARBA00022723"/>
    </source>
</evidence>
<dbReference type="SUPFAM" id="SSF51735">
    <property type="entry name" value="NAD(P)-binding Rossmann-fold domains"/>
    <property type="match status" value="1"/>
</dbReference>
<dbReference type="Gene3D" id="3.90.180.10">
    <property type="entry name" value="Medium-chain alcohol dehydrogenases, catalytic domain"/>
    <property type="match status" value="1"/>
</dbReference>
<comment type="cofactor">
    <cofactor evidence="1">
        <name>Zn(2+)</name>
        <dbReference type="ChEBI" id="CHEBI:29105"/>
    </cofactor>
</comment>
<dbReference type="InterPro" id="IPR036291">
    <property type="entry name" value="NAD(P)-bd_dom_sf"/>
</dbReference>